<dbReference type="Proteomes" id="UP001310386">
    <property type="component" value="Unassembled WGS sequence"/>
</dbReference>
<dbReference type="GO" id="GO:0032259">
    <property type="term" value="P:methylation"/>
    <property type="evidence" value="ECO:0007669"/>
    <property type="project" value="UniProtKB-KW"/>
</dbReference>
<sequence length="257" mass="28832">MIVTTANRTSPELQRLSQDLADEMGLRWVPRQNLSLKQLEEKYGDSQFLLITDNGLRYNEAGREPLDYHPSMAVIRIKRLLKGETDKLIELAEAGPGDRVLDCTAGFGADAIIFSHAVGASGKVTALESELIPYLLVREGLSRYQSDVKELDEAMRRIEVLLTDHLSYLRLLPDRSVDIVYFDPMFGKPVQSSSSMSPLRGVANRQPLARKAVEEAVRVARRKVLLKEHRDSRVFAELGFDRVVRTGSTTAYGVMDL</sequence>
<dbReference type="SUPFAM" id="SSF53335">
    <property type="entry name" value="S-adenosyl-L-methionine-dependent methyltransferases"/>
    <property type="match status" value="1"/>
</dbReference>
<dbReference type="EMBL" id="JAYJLD010000021">
    <property type="protein sequence ID" value="MEB3102728.1"/>
    <property type="molecule type" value="Genomic_DNA"/>
</dbReference>
<reference evidence="1" key="1">
    <citation type="submission" date="2023-12" db="EMBL/GenBank/DDBJ databases">
        <title>Fervidustalea candida gen. nov., sp. nov., a novel member of the family Paenibacillaceae isolated from a geothermal area.</title>
        <authorList>
            <person name="Li W.-J."/>
            <person name="Jiao J.-Y."/>
            <person name="Chen Y."/>
        </authorList>
    </citation>
    <scope>NUCLEOTIDE SEQUENCE</scope>
    <source>
        <strain evidence="1">SYSU GA230002</strain>
    </source>
</reference>
<keyword evidence="1" id="KW-0808">Transferase</keyword>
<dbReference type="InterPro" id="IPR007536">
    <property type="entry name" value="16SrRNA_methylTrfase_J"/>
</dbReference>
<proteinExistence type="predicted"/>
<evidence type="ECO:0000313" key="1">
    <source>
        <dbReference type="EMBL" id="MEB3102728.1"/>
    </source>
</evidence>
<gene>
    <name evidence="1" type="ORF">VF724_13745</name>
</gene>
<dbReference type="Pfam" id="PF04445">
    <property type="entry name" value="SAM_MT"/>
    <property type="match status" value="1"/>
</dbReference>
<organism evidence="1 2">
    <name type="scientific">Ferviditalea candida</name>
    <dbReference type="NCBI Taxonomy" id="3108399"/>
    <lineage>
        <taxon>Bacteria</taxon>
        <taxon>Bacillati</taxon>
        <taxon>Bacillota</taxon>
        <taxon>Bacilli</taxon>
        <taxon>Bacillales</taxon>
        <taxon>Paenibacillaceae</taxon>
        <taxon>Ferviditalea</taxon>
    </lineage>
</organism>
<name>A0ABU5ZJP3_9BACL</name>
<dbReference type="PANTHER" id="PTHR36112">
    <property type="entry name" value="RIBOSOMAL RNA SMALL SUBUNIT METHYLTRANSFERASE J"/>
    <property type="match status" value="1"/>
</dbReference>
<dbReference type="PANTHER" id="PTHR36112:SF1">
    <property type="entry name" value="RIBOSOMAL RNA SMALL SUBUNIT METHYLTRANSFERASE J"/>
    <property type="match status" value="1"/>
</dbReference>
<dbReference type="Gene3D" id="3.40.50.150">
    <property type="entry name" value="Vaccinia Virus protein VP39"/>
    <property type="match status" value="1"/>
</dbReference>
<dbReference type="InterPro" id="IPR029063">
    <property type="entry name" value="SAM-dependent_MTases_sf"/>
</dbReference>
<dbReference type="RefSeq" id="WP_371754850.1">
    <property type="nucleotide sequence ID" value="NZ_JAYJLD010000021.1"/>
</dbReference>
<dbReference type="GO" id="GO:0008168">
    <property type="term" value="F:methyltransferase activity"/>
    <property type="evidence" value="ECO:0007669"/>
    <property type="project" value="UniProtKB-KW"/>
</dbReference>
<dbReference type="EC" id="2.1.1.-" evidence="1"/>
<keyword evidence="2" id="KW-1185">Reference proteome</keyword>
<keyword evidence="1" id="KW-0489">Methyltransferase</keyword>
<protein>
    <submittedName>
        <fullName evidence="1">Class I SAM-dependent methyltransferase</fullName>
        <ecNumber evidence="1">2.1.1.-</ecNumber>
    </submittedName>
</protein>
<accession>A0ABU5ZJP3</accession>
<comment type="caution">
    <text evidence="1">The sequence shown here is derived from an EMBL/GenBank/DDBJ whole genome shotgun (WGS) entry which is preliminary data.</text>
</comment>
<evidence type="ECO:0000313" key="2">
    <source>
        <dbReference type="Proteomes" id="UP001310386"/>
    </source>
</evidence>